<reference evidence="2 3" key="1">
    <citation type="journal article" date="2024" name="Int. J. Syst. Evol. Microbiol.">
        <title>Paenibacillus hexagrammi sp. nov., a novel bacterium isolated from the gut content of Hexagrammos agrammus.</title>
        <authorList>
            <person name="Jung H.K."/>
            <person name="Kim D.G."/>
            <person name="Zin H."/>
            <person name="Park J."/>
            <person name="Jung H."/>
            <person name="Kim Y.O."/>
            <person name="Kong H.J."/>
            <person name="Kim J.W."/>
            <person name="Kim Y.S."/>
        </authorList>
    </citation>
    <scope>NUCLEOTIDE SEQUENCE [LARGE SCALE GENOMIC DNA]</scope>
    <source>
        <strain evidence="2 3">YPD9-1</strain>
    </source>
</reference>
<dbReference type="Pfam" id="PF00561">
    <property type="entry name" value="Abhydrolase_1"/>
    <property type="match status" value="1"/>
</dbReference>
<dbReference type="EC" id="3.8.1.5" evidence="2"/>
<accession>A0ABY3SF44</accession>
<dbReference type="InterPro" id="IPR029058">
    <property type="entry name" value="AB_hydrolase_fold"/>
</dbReference>
<dbReference type="PANTHER" id="PTHR43798:SF24">
    <property type="entry name" value="CIS-3-ALKYL-4-ALKYLOXETAN-2-ONE DECARBOXYLASE"/>
    <property type="match status" value="1"/>
</dbReference>
<feature type="domain" description="AB hydrolase-1" evidence="1">
    <location>
        <begin position="36"/>
        <end position="247"/>
    </location>
</feature>
<dbReference type="Proteomes" id="UP001649230">
    <property type="component" value="Chromosome"/>
</dbReference>
<evidence type="ECO:0000313" key="3">
    <source>
        <dbReference type="Proteomes" id="UP001649230"/>
    </source>
</evidence>
<dbReference type="EMBL" id="CP090978">
    <property type="protein sequence ID" value="UJF32045.1"/>
    <property type="molecule type" value="Genomic_DNA"/>
</dbReference>
<dbReference type="SUPFAM" id="SSF53474">
    <property type="entry name" value="alpha/beta-Hydrolases"/>
    <property type="match status" value="1"/>
</dbReference>
<proteinExistence type="predicted"/>
<sequence>MSDLEHTNIGIEFPFEARYQEVNGHRLHYIDEGVGPTILMLHGNPTWSYMYRNIIPYLKDFSRCIAVDLLGMGRSDKPDSLYTFLEHVTYIRQFVDALGLKDFILVGHDWGMAIGLHVAMSHPHPIKGIAMLEPQALYPCPSWSEFTPSESKDLFQTLRNPDMGWTFMRENNVFVEGMPHIIINRSFTQAEHDHYREPFQDPDQRKPSWVFPNQLPIDGTPSEVVQAVEQRNQWLYQTTIPKLLFHASPGCTIREPQIQWCLSHMKNLTLCDIGRGFHHLTEENPHKIGQKLRQWVKEITANIE</sequence>
<organism evidence="2 3">
    <name type="scientific">Paenibacillus hexagrammi</name>
    <dbReference type="NCBI Taxonomy" id="2908839"/>
    <lineage>
        <taxon>Bacteria</taxon>
        <taxon>Bacillati</taxon>
        <taxon>Bacillota</taxon>
        <taxon>Bacilli</taxon>
        <taxon>Bacillales</taxon>
        <taxon>Paenibacillaceae</taxon>
        <taxon>Paenibacillus</taxon>
    </lineage>
</organism>
<dbReference type="PANTHER" id="PTHR43798">
    <property type="entry name" value="MONOACYLGLYCEROL LIPASE"/>
    <property type="match status" value="1"/>
</dbReference>
<evidence type="ECO:0000313" key="2">
    <source>
        <dbReference type="EMBL" id="UJF32045.1"/>
    </source>
</evidence>
<dbReference type="InterPro" id="IPR050266">
    <property type="entry name" value="AB_hydrolase_sf"/>
</dbReference>
<name>A0ABY3SF44_9BACL</name>
<keyword evidence="3" id="KW-1185">Reference proteome</keyword>
<dbReference type="PRINTS" id="PR00412">
    <property type="entry name" value="EPOXHYDRLASE"/>
</dbReference>
<protein>
    <submittedName>
        <fullName evidence="2">Haloalkane dehalogenase</fullName>
        <ecNumber evidence="2">3.8.1.5</ecNumber>
    </submittedName>
</protein>
<dbReference type="Gene3D" id="3.40.50.1820">
    <property type="entry name" value="alpha/beta hydrolase"/>
    <property type="match status" value="1"/>
</dbReference>
<keyword evidence="2" id="KW-0378">Hydrolase</keyword>
<dbReference type="InterPro" id="IPR000073">
    <property type="entry name" value="AB_hydrolase_1"/>
</dbReference>
<dbReference type="GO" id="GO:0018786">
    <property type="term" value="F:haloalkane dehalogenase activity"/>
    <property type="evidence" value="ECO:0007669"/>
    <property type="project" value="UniProtKB-EC"/>
</dbReference>
<evidence type="ECO:0000259" key="1">
    <source>
        <dbReference type="Pfam" id="PF00561"/>
    </source>
</evidence>
<gene>
    <name evidence="2" type="ORF">L0M14_20210</name>
</gene>
<dbReference type="NCBIfam" id="NF002938">
    <property type="entry name" value="PRK03592.1"/>
    <property type="match status" value="1"/>
</dbReference>
<dbReference type="RefSeq" id="WP_235118390.1">
    <property type="nucleotide sequence ID" value="NZ_CP090978.1"/>
</dbReference>
<dbReference type="InterPro" id="IPR000639">
    <property type="entry name" value="Epox_hydrolase-like"/>
</dbReference>